<dbReference type="GO" id="GO:0006209">
    <property type="term" value="P:cytosine catabolic process"/>
    <property type="evidence" value="ECO:0007669"/>
    <property type="project" value="TreeGrafter"/>
</dbReference>
<dbReference type="KEGG" id="naci:NUH88_00320"/>
<dbReference type="InterPro" id="IPR052349">
    <property type="entry name" value="Metallo-hydrolase_Enzymes"/>
</dbReference>
<dbReference type="PANTHER" id="PTHR32027:SF0">
    <property type="entry name" value="CYTOSINE DEAMINASE"/>
    <property type="match status" value="1"/>
</dbReference>
<dbReference type="AlphaFoldDB" id="A0A9J7ATH8"/>
<dbReference type="SUPFAM" id="SSF51556">
    <property type="entry name" value="Metallo-dependent hydrolases"/>
    <property type="match status" value="1"/>
</dbReference>
<evidence type="ECO:0000256" key="1">
    <source>
        <dbReference type="ARBA" id="ARBA00022723"/>
    </source>
</evidence>
<feature type="domain" description="Amidohydrolase 3" evidence="3">
    <location>
        <begin position="42"/>
        <end position="400"/>
    </location>
</feature>
<reference evidence="4" key="1">
    <citation type="submission" date="2022-08" db="EMBL/GenBank/DDBJ databases">
        <title>Nisaea acidiphila sp. nov., isolated from a marine algal debris and emended description of the genus Nisaea Urios et al. 2008.</title>
        <authorList>
            <person name="Kwon K."/>
        </authorList>
    </citation>
    <scope>NUCLEOTIDE SEQUENCE</scope>
    <source>
        <strain evidence="4">MEBiC11861</strain>
    </source>
</reference>
<keyword evidence="2" id="KW-0378">Hydrolase</keyword>
<dbReference type="SUPFAM" id="SSF51338">
    <property type="entry name" value="Composite domain of metallo-dependent hydrolases"/>
    <property type="match status" value="1"/>
</dbReference>
<dbReference type="GO" id="GO:0046872">
    <property type="term" value="F:metal ion binding"/>
    <property type="evidence" value="ECO:0007669"/>
    <property type="project" value="UniProtKB-KW"/>
</dbReference>
<dbReference type="Gene3D" id="3.20.20.140">
    <property type="entry name" value="Metal-dependent hydrolases"/>
    <property type="match status" value="1"/>
</dbReference>
<dbReference type="RefSeq" id="WP_257769214.1">
    <property type="nucleotide sequence ID" value="NZ_CP102480.1"/>
</dbReference>
<organism evidence="4 5">
    <name type="scientific">Nisaea acidiphila</name>
    <dbReference type="NCBI Taxonomy" id="1862145"/>
    <lineage>
        <taxon>Bacteria</taxon>
        <taxon>Pseudomonadati</taxon>
        <taxon>Pseudomonadota</taxon>
        <taxon>Alphaproteobacteria</taxon>
        <taxon>Rhodospirillales</taxon>
        <taxon>Thalassobaculaceae</taxon>
        <taxon>Nisaea</taxon>
    </lineage>
</organism>
<dbReference type="PANTHER" id="PTHR32027">
    <property type="entry name" value="CYTOSINE DEAMINASE"/>
    <property type="match status" value="1"/>
</dbReference>
<dbReference type="InterPro" id="IPR011059">
    <property type="entry name" value="Metal-dep_hydrolase_composite"/>
</dbReference>
<evidence type="ECO:0000313" key="4">
    <source>
        <dbReference type="EMBL" id="UUX50154.1"/>
    </source>
</evidence>
<gene>
    <name evidence="4" type="ORF">NUH88_00320</name>
</gene>
<dbReference type="InterPro" id="IPR013108">
    <property type="entry name" value="Amidohydro_3"/>
</dbReference>
<sequence length="424" mass="46485">MLDILITNATLPDGRTGQSIAIVGEEIVEVGPNVTGEAGRKFDAAGCLVTPPFIDPHFHLDSTLSLGEPRLNQSGTLLEGIQLWGELKPHLTGDAIKNRVRELARWSIAKGTLAIRSHVDTSDPRMINVDALIEVREELKPYIDIQLVAFPQDGYFRSPSNVENVARALDKGVDVVGGIPHFERTMEDGARSVRALCELAAERGLRVDMHCDETDDPMSRHFETLTAETKRLGLEGRVAGSHLTSMHSMDNYYVSKLLPLMAESEIHAIPNPLINITLQGRHDTYPKRRGMTRVKEMTAQGINVALGHDCVMDPWYSLGSHDMLEVAHMAVHVGQMTGIEEMKAMFAAVTENSAKAMGLEGYGIAKGCNADLVILQAGDPIEAIRLKPNRLAVIRRGKVIAEAPPQTSKVTMGGESYEVDFRRS</sequence>
<keyword evidence="5" id="KW-1185">Reference proteome</keyword>
<dbReference type="FunFam" id="3.20.20.140:FF:000019">
    <property type="entry name" value="Cytosine deaminase"/>
    <property type="match status" value="1"/>
</dbReference>
<keyword evidence="1" id="KW-0479">Metal-binding</keyword>
<name>A0A9J7ATH8_9PROT</name>
<protein>
    <submittedName>
        <fullName evidence="4">Amidohydrolase family protein</fullName>
    </submittedName>
</protein>
<proteinExistence type="predicted"/>
<accession>A0A9J7ATH8</accession>
<dbReference type="GO" id="GO:0004131">
    <property type="term" value="F:cytosine deaminase activity"/>
    <property type="evidence" value="ECO:0007669"/>
    <property type="project" value="TreeGrafter"/>
</dbReference>
<dbReference type="EMBL" id="CP102480">
    <property type="protein sequence ID" value="UUX50154.1"/>
    <property type="molecule type" value="Genomic_DNA"/>
</dbReference>
<evidence type="ECO:0000313" key="5">
    <source>
        <dbReference type="Proteomes" id="UP001060336"/>
    </source>
</evidence>
<dbReference type="InterPro" id="IPR032466">
    <property type="entry name" value="Metal_Hydrolase"/>
</dbReference>
<dbReference type="Pfam" id="PF07969">
    <property type="entry name" value="Amidohydro_3"/>
    <property type="match status" value="1"/>
</dbReference>
<dbReference type="GO" id="GO:0035888">
    <property type="term" value="F:isoguanine deaminase activity"/>
    <property type="evidence" value="ECO:0007669"/>
    <property type="project" value="TreeGrafter"/>
</dbReference>
<evidence type="ECO:0000256" key="2">
    <source>
        <dbReference type="ARBA" id="ARBA00022801"/>
    </source>
</evidence>
<dbReference type="Proteomes" id="UP001060336">
    <property type="component" value="Chromosome"/>
</dbReference>
<evidence type="ECO:0000259" key="3">
    <source>
        <dbReference type="Pfam" id="PF07969"/>
    </source>
</evidence>
<dbReference type="CDD" id="cd01293">
    <property type="entry name" value="Bact_CD"/>
    <property type="match status" value="1"/>
</dbReference>
<dbReference type="Gene3D" id="2.30.40.10">
    <property type="entry name" value="Urease, subunit C, domain 1"/>
    <property type="match status" value="1"/>
</dbReference>
<dbReference type="NCBIfam" id="NF005748">
    <property type="entry name" value="PRK07572.1"/>
    <property type="match status" value="1"/>
</dbReference>